<proteinExistence type="predicted"/>
<dbReference type="RefSeq" id="WP_339553142.1">
    <property type="nucleotide sequence ID" value="NZ_CP159258.1"/>
</dbReference>
<reference evidence="1" key="1">
    <citation type="submission" date="2024-06" db="EMBL/GenBank/DDBJ databases">
        <title>The Caenorhabditis elegans bacterial microbiome influences microsporidia infection through nutrient limitation and inhibiting parasite invasion.</title>
        <authorList>
            <person name="Tamim El Jarkass H."/>
            <person name="Castelblanco S."/>
            <person name="Kaur M."/>
            <person name="Wan Y.C."/>
            <person name="Ellis A.E."/>
            <person name="Sheldon R.D."/>
            <person name="Lien E.C."/>
            <person name="Burton N.O."/>
            <person name="Wright G.D."/>
            <person name="Reinke A.W."/>
        </authorList>
    </citation>
    <scope>NUCLEOTIDE SEQUENCE</scope>
    <source>
        <strain evidence="1">MYb327</strain>
    </source>
</reference>
<sequence length="146" mass="16794">MDNLTREKIREWQIRRLGIKDQMQLHPEKTLELSRVLDLMDDEHAAILGGVAINQAEERPTFDRTALPEQSLHHVPGRFDLQLHVAAQNPEDLSKLLEIAVYELQKQINAKGAEVTGEDRRFPGAMSGTLGDYHFELRFNDEDKHE</sequence>
<name>A0AAU8DX52_9PSED</name>
<gene>
    <name evidence="1" type="ORF">ABVN21_14645</name>
</gene>
<organism evidence="1">
    <name type="scientific">Pseudomonas sp. MYb327</name>
    <dbReference type="NCBI Taxonomy" id="2745230"/>
    <lineage>
        <taxon>Bacteria</taxon>
        <taxon>Pseudomonadati</taxon>
        <taxon>Pseudomonadota</taxon>
        <taxon>Gammaproteobacteria</taxon>
        <taxon>Pseudomonadales</taxon>
        <taxon>Pseudomonadaceae</taxon>
        <taxon>Pseudomonas</taxon>
    </lineage>
</organism>
<dbReference type="AlphaFoldDB" id="A0AAU8DX52"/>
<accession>A0AAU8DX52</accession>
<dbReference type="EMBL" id="CP159258">
    <property type="protein sequence ID" value="XCG72007.1"/>
    <property type="molecule type" value="Genomic_DNA"/>
</dbReference>
<protein>
    <submittedName>
        <fullName evidence="1">Uncharacterized protein</fullName>
    </submittedName>
</protein>
<evidence type="ECO:0000313" key="1">
    <source>
        <dbReference type="EMBL" id="XCG72007.1"/>
    </source>
</evidence>